<name>A0A699XA83_TANCI</name>
<comment type="caution">
    <text evidence="1">The sequence shown here is derived from an EMBL/GenBank/DDBJ whole genome shotgun (WGS) entry which is preliminary data.</text>
</comment>
<organism evidence="1">
    <name type="scientific">Tanacetum cinerariifolium</name>
    <name type="common">Dalmatian daisy</name>
    <name type="synonym">Chrysanthemum cinerariifolium</name>
    <dbReference type="NCBI Taxonomy" id="118510"/>
    <lineage>
        <taxon>Eukaryota</taxon>
        <taxon>Viridiplantae</taxon>
        <taxon>Streptophyta</taxon>
        <taxon>Embryophyta</taxon>
        <taxon>Tracheophyta</taxon>
        <taxon>Spermatophyta</taxon>
        <taxon>Magnoliopsida</taxon>
        <taxon>eudicotyledons</taxon>
        <taxon>Gunneridae</taxon>
        <taxon>Pentapetalae</taxon>
        <taxon>asterids</taxon>
        <taxon>campanulids</taxon>
        <taxon>Asterales</taxon>
        <taxon>Asteraceae</taxon>
        <taxon>Asteroideae</taxon>
        <taxon>Anthemideae</taxon>
        <taxon>Anthemidinae</taxon>
        <taxon>Tanacetum</taxon>
    </lineage>
</organism>
<dbReference type="EMBL" id="BKCJ011833305">
    <property type="protein sequence ID" value="GFD56785.1"/>
    <property type="molecule type" value="Genomic_DNA"/>
</dbReference>
<sequence>MLPVELTNDDIRNSTAYKEYYAIALRAAPPKTKA</sequence>
<reference evidence="1" key="1">
    <citation type="journal article" date="2019" name="Sci. Rep.">
        <title>Draft genome of Tanacetum cinerariifolium, the natural source of mosquito coil.</title>
        <authorList>
            <person name="Yamashiro T."/>
            <person name="Shiraishi A."/>
            <person name="Satake H."/>
            <person name="Nakayama K."/>
        </authorList>
    </citation>
    <scope>NUCLEOTIDE SEQUENCE</scope>
</reference>
<dbReference type="AlphaFoldDB" id="A0A699XA83"/>
<feature type="non-terminal residue" evidence="1">
    <location>
        <position position="34"/>
    </location>
</feature>
<evidence type="ECO:0000313" key="1">
    <source>
        <dbReference type="EMBL" id="GFD56785.1"/>
    </source>
</evidence>
<proteinExistence type="predicted"/>
<accession>A0A699XA83</accession>
<gene>
    <name evidence="1" type="ORF">Tci_928754</name>
</gene>
<protein>
    <submittedName>
        <fullName evidence="1">Uncharacterized protein</fullName>
    </submittedName>
</protein>